<keyword evidence="1" id="KW-0479">Metal-binding</keyword>
<evidence type="ECO:0000259" key="7">
    <source>
        <dbReference type="PROSITE" id="PS50048"/>
    </source>
</evidence>
<dbReference type="EMBL" id="BABT02000102">
    <property type="protein sequence ID" value="GAA96577.1"/>
    <property type="molecule type" value="Genomic_DNA"/>
</dbReference>
<dbReference type="STRING" id="764103.G7E167"/>
<evidence type="ECO:0000313" key="8">
    <source>
        <dbReference type="EMBL" id="GAA96577.1"/>
    </source>
</evidence>
<accession>G7E167</accession>
<dbReference type="SMART" id="SM00906">
    <property type="entry name" value="Fungal_trans"/>
    <property type="match status" value="1"/>
</dbReference>
<reference evidence="8 9" key="1">
    <citation type="journal article" date="2011" name="J. Gen. Appl. Microbiol.">
        <title>Draft genome sequencing of the enigmatic basidiomycete Mixia osmundae.</title>
        <authorList>
            <person name="Nishida H."/>
            <person name="Nagatsuka Y."/>
            <person name="Sugiyama J."/>
        </authorList>
    </citation>
    <scope>NUCLEOTIDE SEQUENCE [LARGE SCALE GENOMIC DNA]</scope>
    <source>
        <strain evidence="9">CBS 9802 / IAM 14324 / JCM 22182 / KY 12970</strain>
    </source>
</reference>
<dbReference type="Proteomes" id="UP000009131">
    <property type="component" value="Unassembled WGS sequence"/>
</dbReference>
<feature type="compositionally biased region" description="Polar residues" evidence="6">
    <location>
        <begin position="112"/>
        <end position="127"/>
    </location>
</feature>
<proteinExistence type="predicted"/>
<feature type="compositionally biased region" description="Basic and acidic residues" evidence="6">
    <location>
        <begin position="246"/>
        <end position="283"/>
    </location>
</feature>
<dbReference type="AlphaFoldDB" id="G7E167"/>
<evidence type="ECO:0000256" key="1">
    <source>
        <dbReference type="ARBA" id="ARBA00022723"/>
    </source>
</evidence>
<dbReference type="InterPro" id="IPR007219">
    <property type="entry name" value="XnlR_reg_dom"/>
</dbReference>
<dbReference type="GO" id="GO:0003677">
    <property type="term" value="F:DNA binding"/>
    <property type="evidence" value="ECO:0007669"/>
    <property type="project" value="UniProtKB-KW"/>
</dbReference>
<protein>
    <recommendedName>
        <fullName evidence="7">Zn(2)-C6 fungal-type domain-containing protein</fullName>
    </recommendedName>
</protein>
<sequence length="850" mass="93577">MAPWQSTAAAVGAEAYAEDSRKAVYAHQQPPIDRAAVSRPGYATTSVQDQVAMPYDQVRQAYAHQPPPTGFPPHEQAGPSGAQQQQHNIWPNHRLMNSPPPEHRYLPAQPDGQVNGQQRRRYTNGSEQGFAPAPDARMALPPLLSLQQQQPQLLPPPPAYYPAQPYMHESQPQASTSAGSPRHSKADERKRLKTPRACDSCRRKKIRCDVLADGEEGQMCVHCKQHRLECSWFLPISETRHKRRKQDSDAHTPARADHNGSGSDHSRSPSQYKDDSRTIDEPRIYGSSSIGHLMCADAQFPNEKVSFWVKDHQQTFEASATGSGLIKLVPVSSQAEEPRKMPQPPHGKLSTAGSITSDELQGLVNSFFARRLTIYPVVTANELTNADVPVPSLLLHCIAGVSALSHSAAPHLIVNIRQILASIFRKDDLAAHHNIPTIQALLIYTQAYQLSTDITCGRAWVILGGIIRMAQSMGMHRESERQETSDPEHLNARRRLWACCVIADAWMSAVFGLPACIDIAMCDCLYPTPVDTTATIPGEGEPEDSTVPLTRLSILLSRVLKLLYSPSGFINVTDEDCTSLQRDLQTWRQNLPSNMQYRHDIAQDSLHAGFLQLCYIPVQFLFMRPFLSIGQPAQKLAFTVSEESYHQLVAWAAQSITWASHNEAIIESWFFALYSFFICSLLQYHTFVRCSDPAALASLKEARDLMARVHSDEAFSRSSVSTVISLLYSTAVSADQWKNAPRAPTPAHSQTDDLTASGSVASLPETLAETSPKQLAVDTSAVTSALLQAPHGSTAPSSADPTTPSLFLPVGQSPGKYDFAFAPSQLLDFDQWSNFFAAPAPSADEADRSM</sequence>
<dbReference type="PROSITE" id="PS50048">
    <property type="entry name" value="ZN2_CY6_FUNGAL_2"/>
    <property type="match status" value="1"/>
</dbReference>
<dbReference type="GO" id="GO:0000981">
    <property type="term" value="F:DNA-binding transcription factor activity, RNA polymerase II-specific"/>
    <property type="evidence" value="ECO:0007669"/>
    <property type="project" value="InterPro"/>
</dbReference>
<organism evidence="8 9">
    <name type="scientific">Mixia osmundae (strain CBS 9802 / IAM 14324 / JCM 22182 / KY 12970)</name>
    <dbReference type="NCBI Taxonomy" id="764103"/>
    <lineage>
        <taxon>Eukaryota</taxon>
        <taxon>Fungi</taxon>
        <taxon>Dikarya</taxon>
        <taxon>Basidiomycota</taxon>
        <taxon>Pucciniomycotina</taxon>
        <taxon>Mixiomycetes</taxon>
        <taxon>Mixiales</taxon>
        <taxon>Mixiaceae</taxon>
        <taxon>Mixia</taxon>
    </lineage>
</organism>
<dbReference type="PROSITE" id="PS00463">
    <property type="entry name" value="ZN2_CY6_FUNGAL_1"/>
    <property type="match status" value="1"/>
</dbReference>
<dbReference type="InterPro" id="IPR050797">
    <property type="entry name" value="Carb_Metab_Trans_Reg"/>
</dbReference>
<evidence type="ECO:0000256" key="2">
    <source>
        <dbReference type="ARBA" id="ARBA00023015"/>
    </source>
</evidence>
<dbReference type="eggNOG" id="ENOG502QUQG">
    <property type="taxonomic scope" value="Eukaryota"/>
</dbReference>
<dbReference type="GO" id="GO:0006351">
    <property type="term" value="P:DNA-templated transcription"/>
    <property type="evidence" value="ECO:0007669"/>
    <property type="project" value="InterPro"/>
</dbReference>
<evidence type="ECO:0000313" key="9">
    <source>
        <dbReference type="Proteomes" id="UP000009131"/>
    </source>
</evidence>
<feature type="compositionally biased region" description="Polar residues" evidence="6">
    <location>
        <begin position="170"/>
        <end position="179"/>
    </location>
</feature>
<keyword evidence="3" id="KW-0238">DNA-binding</keyword>
<feature type="region of interest" description="Disordered" evidence="6">
    <location>
        <begin position="1"/>
        <end position="136"/>
    </location>
</feature>
<dbReference type="RefSeq" id="XP_014567380.1">
    <property type="nucleotide sequence ID" value="XM_014711894.1"/>
</dbReference>
<reference evidence="8 9" key="2">
    <citation type="journal article" date="2012" name="Open Biol.">
        <title>Characteristics of nucleosomes and linker DNA regions on the genome of the basidiomycete Mixia osmundae revealed by mono- and dinucleosome mapping.</title>
        <authorList>
            <person name="Nishida H."/>
            <person name="Kondo S."/>
            <person name="Matsumoto T."/>
            <person name="Suzuki Y."/>
            <person name="Yoshikawa H."/>
            <person name="Taylor T.D."/>
            <person name="Sugiyama J."/>
        </authorList>
    </citation>
    <scope>NUCLEOTIDE SEQUENCE [LARGE SCALE GENOMIC DNA]</scope>
    <source>
        <strain evidence="9">CBS 9802 / IAM 14324 / JCM 22182 / KY 12970</strain>
    </source>
</reference>
<feature type="region of interest" description="Disordered" evidence="6">
    <location>
        <begin position="241"/>
        <end position="283"/>
    </location>
</feature>
<dbReference type="CDD" id="cd00067">
    <property type="entry name" value="GAL4"/>
    <property type="match status" value="1"/>
</dbReference>
<dbReference type="Pfam" id="PF04082">
    <property type="entry name" value="Fungal_trans"/>
    <property type="match status" value="1"/>
</dbReference>
<keyword evidence="2" id="KW-0805">Transcription regulation</keyword>
<gene>
    <name evidence="8" type="primary">Mo03246</name>
    <name evidence="8" type="ORF">E5Q_03246</name>
</gene>
<feature type="region of interest" description="Disordered" evidence="6">
    <location>
        <begin position="150"/>
        <end position="196"/>
    </location>
</feature>
<keyword evidence="5" id="KW-0539">Nucleus</keyword>
<dbReference type="InterPro" id="IPR036864">
    <property type="entry name" value="Zn2-C6_fun-type_DNA-bd_sf"/>
</dbReference>
<evidence type="ECO:0000256" key="6">
    <source>
        <dbReference type="SAM" id="MobiDB-lite"/>
    </source>
</evidence>
<keyword evidence="9" id="KW-1185">Reference proteome</keyword>
<evidence type="ECO:0000256" key="4">
    <source>
        <dbReference type="ARBA" id="ARBA00023163"/>
    </source>
</evidence>
<dbReference type="OrthoDB" id="4161332at2759"/>
<dbReference type="InterPro" id="IPR001138">
    <property type="entry name" value="Zn2Cys6_DnaBD"/>
</dbReference>
<dbReference type="InParanoid" id="G7E167"/>
<feature type="domain" description="Zn(2)-C6 fungal-type" evidence="7">
    <location>
        <begin position="197"/>
        <end position="232"/>
    </location>
</feature>
<dbReference type="CDD" id="cd12148">
    <property type="entry name" value="fungal_TF_MHR"/>
    <property type="match status" value="1"/>
</dbReference>
<dbReference type="HOGENOM" id="CLU_335570_0_0_1"/>
<dbReference type="GO" id="GO:0008270">
    <property type="term" value="F:zinc ion binding"/>
    <property type="evidence" value="ECO:0007669"/>
    <property type="project" value="InterPro"/>
</dbReference>
<evidence type="ECO:0000256" key="5">
    <source>
        <dbReference type="ARBA" id="ARBA00023242"/>
    </source>
</evidence>
<evidence type="ECO:0000256" key="3">
    <source>
        <dbReference type="ARBA" id="ARBA00023125"/>
    </source>
</evidence>
<dbReference type="Pfam" id="PF00172">
    <property type="entry name" value="Zn_clus"/>
    <property type="match status" value="1"/>
</dbReference>
<name>G7E167_MIXOS</name>
<dbReference type="PANTHER" id="PTHR31668:SF26">
    <property type="entry name" value="GLUCOSE TRANSPORT TRANSCRIPTION REGULATOR RGT1-RELATED"/>
    <property type="match status" value="1"/>
</dbReference>
<dbReference type="SUPFAM" id="SSF57701">
    <property type="entry name" value="Zn2/Cys6 DNA-binding domain"/>
    <property type="match status" value="1"/>
</dbReference>
<dbReference type="PANTHER" id="PTHR31668">
    <property type="entry name" value="GLUCOSE TRANSPORT TRANSCRIPTION REGULATOR RGT1-RELATED-RELATED"/>
    <property type="match status" value="1"/>
</dbReference>
<keyword evidence="4" id="KW-0804">Transcription</keyword>
<comment type="caution">
    <text evidence="8">The sequence shown here is derived from an EMBL/GenBank/DDBJ whole genome shotgun (WGS) entry which is preliminary data.</text>
</comment>
<dbReference type="OMA" id="DCIRRWE"/>
<dbReference type="SMART" id="SM00066">
    <property type="entry name" value="GAL4"/>
    <property type="match status" value="1"/>
</dbReference>
<dbReference type="Gene3D" id="4.10.240.10">
    <property type="entry name" value="Zn(2)-C6 fungal-type DNA-binding domain"/>
    <property type="match status" value="1"/>
</dbReference>
<feature type="region of interest" description="Disordered" evidence="6">
    <location>
        <begin position="332"/>
        <end position="353"/>
    </location>
</feature>